<dbReference type="Gene3D" id="1.10.510.40">
    <property type="match status" value="1"/>
</dbReference>
<dbReference type="Pfam" id="PF00501">
    <property type="entry name" value="AMP-binding"/>
    <property type="match status" value="1"/>
</dbReference>
<dbReference type="EMBL" id="QZEV01000128">
    <property type="protein sequence ID" value="RJK97443.1"/>
    <property type="molecule type" value="Genomic_DNA"/>
</dbReference>
<comment type="caution">
    <text evidence="6">The sequence shown here is derived from an EMBL/GenBank/DDBJ whole genome shotgun (WGS) entry which is preliminary data.</text>
</comment>
<dbReference type="Gene3D" id="3.30.300.30">
    <property type="match status" value="1"/>
</dbReference>
<protein>
    <submittedName>
        <fullName evidence="6">IucA/IucC family protein</fullName>
    </submittedName>
</protein>
<dbReference type="Gene3D" id="6.10.250.3370">
    <property type="match status" value="1"/>
</dbReference>
<dbReference type="PANTHER" id="PTHR34384">
    <property type="entry name" value="L-2,3-DIAMINOPROPANOATE--CITRATE LIGASE"/>
    <property type="match status" value="1"/>
</dbReference>
<gene>
    <name evidence="6" type="ORF">D3P06_16430</name>
</gene>
<evidence type="ECO:0000259" key="5">
    <source>
        <dbReference type="Pfam" id="PF13193"/>
    </source>
</evidence>
<dbReference type="RefSeq" id="WP_119887578.1">
    <property type="nucleotide sequence ID" value="NZ_CP067170.1"/>
</dbReference>
<dbReference type="InterPro" id="IPR025110">
    <property type="entry name" value="AMP-bd_C"/>
</dbReference>
<evidence type="ECO:0000259" key="3">
    <source>
        <dbReference type="Pfam" id="PF04183"/>
    </source>
</evidence>
<dbReference type="InterPro" id="IPR045851">
    <property type="entry name" value="AMP-bd_C_sf"/>
</dbReference>
<accession>A0A418ZQB6</accession>
<evidence type="ECO:0000259" key="2">
    <source>
        <dbReference type="Pfam" id="PF00501"/>
    </source>
</evidence>
<evidence type="ECO:0000313" key="7">
    <source>
        <dbReference type="Proteomes" id="UP000285530"/>
    </source>
</evidence>
<reference evidence="6 7" key="1">
    <citation type="submission" date="2018-09" db="EMBL/GenBank/DDBJ databases">
        <title>Paracoccus onubensis nov. sp. a moderate halophilic bacterium isolated from Gruta de las Maravillas (Aracena, Spain).</title>
        <authorList>
            <person name="Jurado V."/>
            <person name="Gutierrez-Patricio S."/>
            <person name="Gonzalez-Pimentel J.L."/>
            <person name="Laiz L."/>
            <person name="Saiz-Jimenez C."/>
        </authorList>
    </citation>
    <scope>NUCLEOTIDE SEQUENCE [LARGE SCALE GENOMIC DNA]</scope>
    <source>
        <strain evidence="6 7">DSM 19484</strain>
    </source>
</reference>
<dbReference type="AlphaFoldDB" id="A0A418ZQB6"/>
<keyword evidence="7" id="KW-1185">Reference proteome</keyword>
<dbReference type="Proteomes" id="UP000285530">
    <property type="component" value="Unassembled WGS sequence"/>
</dbReference>
<dbReference type="GO" id="GO:0019290">
    <property type="term" value="P:siderophore biosynthetic process"/>
    <property type="evidence" value="ECO:0007669"/>
    <property type="project" value="InterPro"/>
</dbReference>
<feature type="domain" description="AMP-dependent synthetase/ligase" evidence="2">
    <location>
        <begin position="599"/>
        <end position="764"/>
    </location>
</feature>
<evidence type="ECO:0000313" key="6">
    <source>
        <dbReference type="EMBL" id="RJK97443.1"/>
    </source>
</evidence>
<dbReference type="InterPro" id="IPR022770">
    <property type="entry name" value="IucA/IucC-like_C"/>
</dbReference>
<name>A0A418ZQB6_9RHOB</name>
<dbReference type="InterPro" id="IPR037455">
    <property type="entry name" value="LucA/IucC-like"/>
</dbReference>
<dbReference type="OrthoDB" id="495728at2"/>
<feature type="domain" description="Aerobactin siderophore biosynthesis IucA/IucC N-terminal" evidence="3">
    <location>
        <begin position="107"/>
        <end position="307"/>
    </location>
</feature>
<organism evidence="6 7">
    <name type="scientific">Paracoccus aestuarii</name>
    <dbReference type="NCBI Taxonomy" id="453842"/>
    <lineage>
        <taxon>Bacteria</taxon>
        <taxon>Pseudomonadati</taxon>
        <taxon>Pseudomonadota</taxon>
        <taxon>Alphaproteobacteria</taxon>
        <taxon>Rhodobacterales</taxon>
        <taxon>Paracoccaceae</taxon>
        <taxon>Paracoccus</taxon>
    </lineage>
</organism>
<dbReference type="Pfam" id="PF06276">
    <property type="entry name" value="FhuF"/>
    <property type="match status" value="1"/>
</dbReference>
<dbReference type="GO" id="GO:0016881">
    <property type="term" value="F:acid-amino acid ligase activity"/>
    <property type="evidence" value="ECO:0007669"/>
    <property type="project" value="UniProtKB-ARBA"/>
</dbReference>
<dbReference type="InterPro" id="IPR000873">
    <property type="entry name" value="AMP-dep_synth/lig_dom"/>
</dbReference>
<evidence type="ECO:0000256" key="1">
    <source>
        <dbReference type="ARBA" id="ARBA00007832"/>
    </source>
</evidence>
<comment type="similarity">
    <text evidence="1">Belongs to the IucA/IucC family.</text>
</comment>
<dbReference type="Gene3D" id="3.40.50.12780">
    <property type="entry name" value="N-terminal domain of ligase-like"/>
    <property type="match status" value="1"/>
</dbReference>
<feature type="domain" description="AMP-binding enzyme C-terminal" evidence="5">
    <location>
        <begin position="819"/>
        <end position="890"/>
    </location>
</feature>
<dbReference type="Pfam" id="PF04183">
    <property type="entry name" value="IucA_IucC"/>
    <property type="match status" value="1"/>
</dbReference>
<sequence>MSPEERSLRQTVEALAFERILTPVPGGWRVGGLVLRARSSRQVTGRIRLLEVPRMADGRPLTPGALRRGLAEAGLEPAALIRAMRRSAHFLRQAGPVAHDRLRLTGLALEAALIEGHPYHPGFKSRTGFSAADNRAYGPEGEAGVAPVWLRADPGLVHRVGTDPAEGWAAPGAVPVHPWQWARLRDDRAVRDWLDRGRIAVLGQGPAMQATASLRTLAPRAGGDHLKLSLGVGVTSSLRDLPPWSVAVAPAVSDWLARVVAGDPRLAGLRILAEHGAVMVAPGRLGGRLAAIRRAAPPPGAVPLSALSLSGPDGRPLIADWLDRHGTGPWVARLVAVLAPVWHLMTHHGIALEAHGQNLLLVHRDGWPESLVARDFSESLEYVPDRLARPDLAPDLEALWPAMAGAAPGTHHRMARPEDLRDLVMDCLVTHLLSDLAWMLHRDGRLPEGRFWALLRGAWPPAAALATHAPEYPAERLAGRLLGLCEPHPVPNPLREPPMTAHFRLDDQLIDPDRIDLPPLEGDPDRLRVALHLRDPARCLAAILRLRDRGATCHPIHPELPADQARDLARRSGCGLFLDEGGVTALDGDVPCLPGGGLIQTSSGTTGAPRIVIRPWAEVAGEVRAYVAGFARAAGMTPVIAAPITHSYGLIAGVMAGMARGHVPVLIQGANPRRILRQLGAVPRPILYAAPPLLHALARLAGPGGLHAVMSSGTILPQPWFDALRGSARHLFQQYGCSEAGCLSIAEDPRSPEDMGIPLPHLRMTAGQGGATGPVRVILPDGRRIETGDLGRIRDGRLIFAGRAAEVIDVSGLNVYPAQIEAAALSLPGVEDAVAFALPDPSSGERPGLAYAGAVPEDRLAAHLAAHLSARQCPARLFRMPALPRGANGKIARRDLARAVLA</sequence>
<dbReference type="SUPFAM" id="SSF56801">
    <property type="entry name" value="Acetyl-CoA synthetase-like"/>
    <property type="match status" value="1"/>
</dbReference>
<dbReference type="Pfam" id="PF13193">
    <property type="entry name" value="AMP-binding_C"/>
    <property type="match status" value="1"/>
</dbReference>
<feature type="domain" description="Aerobactin siderophore biosynthesis IucA/IucC-like C-terminal" evidence="4">
    <location>
        <begin position="336"/>
        <end position="458"/>
    </location>
</feature>
<proteinExistence type="inferred from homology"/>
<dbReference type="InterPro" id="IPR007310">
    <property type="entry name" value="Aerobactin_biosyn_IucA/IucC_N"/>
</dbReference>
<evidence type="ECO:0000259" key="4">
    <source>
        <dbReference type="Pfam" id="PF06276"/>
    </source>
</evidence>
<dbReference type="InterPro" id="IPR042099">
    <property type="entry name" value="ANL_N_sf"/>
</dbReference>
<dbReference type="PANTHER" id="PTHR34384:SF5">
    <property type="entry name" value="L-2,3-DIAMINOPROPANOATE--CITRATE LIGASE"/>
    <property type="match status" value="1"/>
</dbReference>